<dbReference type="PROSITE" id="PS50994">
    <property type="entry name" value="INTEGRASE"/>
    <property type="match status" value="1"/>
</dbReference>
<dbReference type="EC" id="2.7.7.49" evidence="1"/>
<dbReference type="InterPro" id="IPR050951">
    <property type="entry name" value="Retrovirus_Pol_polyprotein"/>
</dbReference>
<dbReference type="SUPFAM" id="SSF53098">
    <property type="entry name" value="Ribonuclease H-like"/>
    <property type="match status" value="1"/>
</dbReference>
<keyword evidence="4" id="KW-1185">Reference proteome</keyword>
<name>A0A6A4VJW4_AMPAM</name>
<dbReference type="GO" id="GO:0003676">
    <property type="term" value="F:nucleic acid binding"/>
    <property type="evidence" value="ECO:0007669"/>
    <property type="project" value="InterPro"/>
</dbReference>
<sequence>MKSLARSIVWWPGIDAQIERVVQNCSPCQQSRPKPPHAELHPWAWPSRPWSRIHCDFAEPVRGKYVFCMVDVHSKWVEAEILPSTASAPVIACLRRVFARWGLPDMLVSDNATTFTSDEFQRFLAGNRVSHRTIEPRHSQGNGLAERVVKEVKLVLQRDAGDGWELALSKWLLRQRTTPHSTTTVTPAELMLGRKLKTRLDRMYPDLNRSTGWCGMHYHTGCNDAAH</sequence>
<organism evidence="3 4">
    <name type="scientific">Amphibalanus amphitrite</name>
    <name type="common">Striped barnacle</name>
    <name type="synonym">Balanus amphitrite</name>
    <dbReference type="NCBI Taxonomy" id="1232801"/>
    <lineage>
        <taxon>Eukaryota</taxon>
        <taxon>Metazoa</taxon>
        <taxon>Ecdysozoa</taxon>
        <taxon>Arthropoda</taxon>
        <taxon>Crustacea</taxon>
        <taxon>Multicrustacea</taxon>
        <taxon>Cirripedia</taxon>
        <taxon>Thoracica</taxon>
        <taxon>Thoracicalcarea</taxon>
        <taxon>Balanomorpha</taxon>
        <taxon>Balanoidea</taxon>
        <taxon>Balanidae</taxon>
        <taxon>Amphibalaninae</taxon>
        <taxon>Amphibalanus</taxon>
    </lineage>
</organism>
<gene>
    <name evidence="3" type="primary">K02A2.6_18</name>
    <name evidence="3" type="ORF">FJT64_011054</name>
</gene>
<dbReference type="GO" id="GO:0003964">
    <property type="term" value="F:RNA-directed DNA polymerase activity"/>
    <property type="evidence" value="ECO:0007669"/>
    <property type="project" value="UniProtKB-EC"/>
</dbReference>
<dbReference type="Proteomes" id="UP000440578">
    <property type="component" value="Unassembled WGS sequence"/>
</dbReference>
<dbReference type="InterPro" id="IPR001584">
    <property type="entry name" value="Integrase_cat-core"/>
</dbReference>
<protein>
    <recommendedName>
        <fullName evidence="1">RNA-directed DNA polymerase</fullName>
        <ecNumber evidence="1">2.7.7.49</ecNumber>
    </recommendedName>
</protein>
<dbReference type="EMBL" id="VIIS01001930">
    <property type="protein sequence ID" value="KAF0290792.1"/>
    <property type="molecule type" value="Genomic_DNA"/>
</dbReference>
<evidence type="ECO:0000313" key="3">
    <source>
        <dbReference type="EMBL" id="KAF0290792.1"/>
    </source>
</evidence>
<dbReference type="PANTHER" id="PTHR37984:SF12">
    <property type="entry name" value="RIBONUCLEASE H"/>
    <property type="match status" value="1"/>
</dbReference>
<feature type="domain" description="Integrase catalytic" evidence="2">
    <location>
        <begin position="45"/>
        <end position="195"/>
    </location>
</feature>
<evidence type="ECO:0000259" key="2">
    <source>
        <dbReference type="PROSITE" id="PS50994"/>
    </source>
</evidence>
<dbReference type="FunFam" id="3.30.420.10:FF:000063">
    <property type="entry name" value="Retrovirus-related Pol polyprotein from transposon 297-like Protein"/>
    <property type="match status" value="1"/>
</dbReference>
<dbReference type="PANTHER" id="PTHR37984">
    <property type="entry name" value="PROTEIN CBG26694"/>
    <property type="match status" value="1"/>
</dbReference>
<accession>A0A6A4VJW4</accession>
<dbReference type="GO" id="GO:0015074">
    <property type="term" value="P:DNA integration"/>
    <property type="evidence" value="ECO:0007669"/>
    <property type="project" value="InterPro"/>
</dbReference>
<evidence type="ECO:0000313" key="4">
    <source>
        <dbReference type="Proteomes" id="UP000440578"/>
    </source>
</evidence>
<proteinExistence type="predicted"/>
<dbReference type="InterPro" id="IPR041588">
    <property type="entry name" value="Integrase_H2C2"/>
</dbReference>
<comment type="caution">
    <text evidence="3">The sequence shown here is derived from an EMBL/GenBank/DDBJ whole genome shotgun (WGS) entry which is preliminary data.</text>
</comment>
<dbReference type="Gene3D" id="1.10.340.70">
    <property type="match status" value="1"/>
</dbReference>
<dbReference type="AlphaFoldDB" id="A0A6A4VJW4"/>
<dbReference type="OrthoDB" id="7553913at2759"/>
<dbReference type="InterPro" id="IPR012337">
    <property type="entry name" value="RNaseH-like_sf"/>
</dbReference>
<dbReference type="Gene3D" id="3.30.420.10">
    <property type="entry name" value="Ribonuclease H-like superfamily/Ribonuclease H"/>
    <property type="match status" value="1"/>
</dbReference>
<dbReference type="Pfam" id="PF17921">
    <property type="entry name" value="Integrase_H2C2"/>
    <property type="match status" value="1"/>
</dbReference>
<reference evidence="3 4" key="1">
    <citation type="submission" date="2019-07" db="EMBL/GenBank/DDBJ databases">
        <title>Draft genome assembly of a fouling barnacle, Amphibalanus amphitrite (Darwin, 1854): The first reference genome for Thecostraca.</title>
        <authorList>
            <person name="Kim W."/>
        </authorList>
    </citation>
    <scope>NUCLEOTIDE SEQUENCE [LARGE SCALE GENOMIC DNA]</scope>
    <source>
        <strain evidence="3">SNU_AA5</strain>
        <tissue evidence="3">Soma without cirri and trophi</tissue>
    </source>
</reference>
<dbReference type="Pfam" id="PF00665">
    <property type="entry name" value="rve"/>
    <property type="match status" value="1"/>
</dbReference>
<evidence type="ECO:0000256" key="1">
    <source>
        <dbReference type="ARBA" id="ARBA00012493"/>
    </source>
</evidence>
<dbReference type="InterPro" id="IPR036397">
    <property type="entry name" value="RNaseH_sf"/>
</dbReference>